<dbReference type="OMA" id="ACKWASK"/>
<dbReference type="SUPFAM" id="SSF53098">
    <property type="entry name" value="Ribonuclease H-like"/>
    <property type="match status" value="1"/>
</dbReference>
<dbReference type="InterPro" id="IPR012337">
    <property type="entry name" value="RNaseH-like_sf"/>
</dbReference>
<accession>A0A087UND5</accession>
<dbReference type="GO" id="GO:0003676">
    <property type="term" value="F:nucleic acid binding"/>
    <property type="evidence" value="ECO:0007669"/>
    <property type="project" value="InterPro"/>
</dbReference>
<evidence type="ECO:0000313" key="2">
    <source>
        <dbReference type="EMBL" id="KFM78874.1"/>
    </source>
</evidence>
<sequence length="254" mass="28356">MAHALRSMRGYSWGLNSHIMKMLLTTVVNKIITYGAAIWALPMTARKVCTLNAIQRPFLINITRAFKTTSTNALQVLAGVTPLPLQAEIEALSSKILQLKKSASYDNIIFNPQDYEDTPRKYIRHPSNFLHNLHCNLNNPPPSSKFTAYTDGSKIEDKVGCGVTINSGTSTYIEWQGVLRHENSVFQAELTAILNAIKLLLPTHTDTIHVITDSQSSICAIKQQFQNSPTAYQIQNLILSSNNKFIISWTRGHS</sequence>
<dbReference type="OrthoDB" id="6434150at2759"/>
<gene>
    <name evidence="2" type="ORF">X975_27026</name>
</gene>
<dbReference type="GO" id="GO:0004523">
    <property type="term" value="F:RNA-DNA hybrid ribonuclease activity"/>
    <property type="evidence" value="ECO:0007669"/>
    <property type="project" value="InterPro"/>
</dbReference>
<dbReference type="AlphaFoldDB" id="A0A087UND5"/>
<dbReference type="Proteomes" id="UP000054359">
    <property type="component" value="Unassembled WGS sequence"/>
</dbReference>
<dbReference type="Pfam" id="PF00075">
    <property type="entry name" value="RNase_H"/>
    <property type="match status" value="1"/>
</dbReference>
<dbReference type="Gene3D" id="3.30.420.10">
    <property type="entry name" value="Ribonuclease H-like superfamily/Ribonuclease H"/>
    <property type="match status" value="1"/>
</dbReference>
<dbReference type="EMBL" id="KK120707">
    <property type="protein sequence ID" value="KFM78874.1"/>
    <property type="molecule type" value="Genomic_DNA"/>
</dbReference>
<proteinExistence type="predicted"/>
<dbReference type="CDD" id="cd09276">
    <property type="entry name" value="Rnase_HI_RT_non_LTR"/>
    <property type="match status" value="1"/>
</dbReference>
<keyword evidence="3" id="KW-1185">Reference proteome</keyword>
<reference evidence="2 3" key="1">
    <citation type="submission" date="2013-11" db="EMBL/GenBank/DDBJ databases">
        <title>Genome sequencing of Stegodyphus mimosarum.</title>
        <authorList>
            <person name="Bechsgaard J."/>
        </authorList>
    </citation>
    <scope>NUCLEOTIDE SEQUENCE [LARGE SCALE GENOMIC DNA]</scope>
</reference>
<dbReference type="PROSITE" id="PS50879">
    <property type="entry name" value="RNASE_H_1"/>
    <property type="match status" value="1"/>
</dbReference>
<evidence type="ECO:0000313" key="3">
    <source>
        <dbReference type="Proteomes" id="UP000054359"/>
    </source>
</evidence>
<dbReference type="InterPro" id="IPR036397">
    <property type="entry name" value="RNaseH_sf"/>
</dbReference>
<organism evidence="2 3">
    <name type="scientific">Stegodyphus mimosarum</name>
    <name type="common">African social velvet spider</name>
    <dbReference type="NCBI Taxonomy" id="407821"/>
    <lineage>
        <taxon>Eukaryota</taxon>
        <taxon>Metazoa</taxon>
        <taxon>Ecdysozoa</taxon>
        <taxon>Arthropoda</taxon>
        <taxon>Chelicerata</taxon>
        <taxon>Arachnida</taxon>
        <taxon>Araneae</taxon>
        <taxon>Araneomorphae</taxon>
        <taxon>Entelegynae</taxon>
        <taxon>Eresoidea</taxon>
        <taxon>Eresidae</taxon>
        <taxon>Stegodyphus</taxon>
    </lineage>
</organism>
<evidence type="ECO:0000259" key="1">
    <source>
        <dbReference type="PROSITE" id="PS50879"/>
    </source>
</evidence>
<feature type="domain" description="RNase H type-1" evidence="1">
    <location>
        <begin position="142"/>
        <end position="254"/>
    </location>
</feature>
<feature type="non-terminal residue" evidence="2">
    <location>
        <position position="254"/>
    </location>
</feature>
<protein>
    <recommendedName>
        <fullName evidence="1">RNase H type-1 domain-containing protein</fullName>
    </recommendedName>
</protein>
<dbReference type="InterPro" id="IPR002156">
    <property type="entry name" value="RNaseH_domain"/>
</dbReference>
<name>A0A087UND5_STEMI</name>